<reference evidence="10" key="3">
    <citation type="submission" date="2025-09" db="UniProtKB">
        <authorList>
            <consortium name="Ensembl"/>
        </authorList>
    </citation>
    <scope>IDENTIFICATION</scope>
</reference>
<comment type="subcellular location">
    <subcellularLocation>
        <location evidence="1">Secreted</location>
    </subcellularLocation>
</comment>
<evidence type="ECO:0000259" key="9">
    <source>
        <dbReference type="PROSITE" id="PS50041"/>
    </source>
</evidence>
<feature type="region of interest" description="Disordered" evidence="7">
    <location>
        <begin position="23"/>
        <end position="56"/>
    </location>
</feature>
<evidence type="ECO:0000256" key="6">
    <source>
        <dbReference type="ARBA" id="ARBA00023119"/>
    </source>
</evidence>
<evidence type="ECO:0000256" key="3">
    <source>
        <dbReference type="ARBA" id="ARBA00022729"/>
    </source>
</evidence>
<keyword evidence="11" id="KW-1185">Reference proteome</keyword>
<evidence type="ECO:0000313" key="10">
    <source>
        <dbReference type="Ensembl" id="ENSATEP00000029962.3"/>
    </source>
</evidence>
<feature type="chain" id="PRO_5043926982" description="C-type lectin domain-containing protein" evidence="8">
    <location>
        <begin position="20"/>
        <end position="232"/>
    </location>
</feature>
<evidence type="ECO:0000313" key="11">
    <source>
        <dbReference type="Proteomes" id="UP000265040"/>
    </source>
</evidence>
<name>A0A3Q1J5D4_ANATE</name>
<keyword evidence="2" id="KW-0964">Secreted</keyword>
<evidence type="ECO:0000256" key="7">
    <source>
        <dbReference type="SAM" id="MobiDB-lite"/>
    </source>
</evidence>
<evidence type="ECO:0000256" key="4">
    <source>
        <dbReference type="ARBA" id="ARBA00022734"/>
    </source>
</evidence>
<dbReference type="Ensembl" id="ENSATET00000030418.3">
    <property type="protein sequence ID" value="ENSATEP00000029962.3"/>
    <property type="gene ID" value="ENSATEG00000020646.3"/>
</dbReference>
<dbReference type="GO" id="GO:0005581">
    <property type="term" value="C:collagen trimer"/>
    <property type="evidence" value="ECO:0007669"/>
    <property type="project" value="UniProtKB-KW"/>
</dbReference>
<feature type="signal peptide" evidence="8">
    <location>
        <begin position="1"/>
        <end position="19"/>
    </location>
</feature>
<dbReference type="PROSITE" id="PS50041">
    <property type="entry name" value="C_TYPE_LECTIN_2"/>
    <property type="match status" value="1"/>
</dbReference>
<organism evidence="10 11">
    <name type="scientific">Anabas testudineus</name>
    <name type="common">Climbing perch</name>
    <name type="synonym">Anthias testudineus</name>
    <dbReference type="NCBI Taxonomy" id="64144"/>
    <lineage>
        <taxon>Eukaryota</taxon>
        <taxon>Metazoa</taxon>
        <taxon>Chordata</taxon>
        <taxon>Craniata</taxon>
        <taxon>Vertebrata</taxon>
        <taxon>Euteleostomi</taxon>
        <taxon>Actinopterygii</taxon>
        <taxon>Neopterygii</taxon>
        <taxon>Teleostei</taxon>
        <taxon>Neoteleostei</taxon>
        <taxon>Acanthomorphata</taxon>
        <taxon>Anabantaria</taxon>
        <taxon>Anabantiformes</taxon>
        <taxon>Anabantoidei</taxon>
        <taxon>Anabantidae</taxon>
        <taxon>Anabas</taxon>
    </lineage>
</organism>
<reference evidence="10" key="1">
    <citation type="submission" date="2021-04" db="EMBL/GenBank/DDBJ databases">
        <authorList>
            <consortium name="Wellcome Sanger Institute Data Sharing"/>
        </authorList>
    </citation>
    <scope>NUCLEOTIDE SEQUENCE [LARGE SCALE GENOMIC DNA]</scope>
</reference>
<sequence length="232" mass="25467">MMLLFLVFTLCLMAPFGHNQLQGLPGPKGDPGLQGLPGPKGNPGLPGIPGSKGEPGIPGFPGPEGIFGRRGAVGPRGPPGQFWDYGKQMCFKCVSDFLNVFFFFSAISYDFVRRVGQRYFVSYKKEGSFSKAVEFCSQQGLELALPQNEDENSALTQVFDKDIKKAWINVHNNKAEGNFQVDMKNKPLSFTKWAEGQPDTSIQNTGCTLLLENGMWKVTQECSVNACIVCQI</sequence>
<dbReference type="FunFam" id="3.10.100.10:FF:000125">
    <property type="entry name" value="Mannan-binding lectin H3"/>
    <property type="match status" value="1"/>
</dbReference>
<dbReference type="SUPFAM" id="SSF56436">
    <property type="entry name" value="C-type lectin-like"/>
    <property type="match status" value="1"/>
</dbReference>
<dbReference type="STRING" id="64144.ENSATEP00000029962"/>
<dbReference type="Proteomes" id="UP000265040">
    <property type="component" value="Chromosome 6"/>
</dbReference>
<proteinExistence type="predicted"/>
<dbReference type="Pfam" id="PF00059">
    <property type="entry name" value="Lectin_C"/>
    <property type="match status" value="1"/>
</dbReference>
<dbReference type="PANTHER" id="PTHR22799:SF1">
    <property type="entry name" value="C-TYPE LECTIN DOMAIN FAMILY 11 MEMBER A"/>
    <property type="match status" value="1"/>
</dbReference>
<dbReference type="PANTHER" id="PTHR22799">
    <property type="entry name" value="TETRANECTIN-RELATED"/>
    <property type="match status" value="1"/>
</dbReference>
<keyword evidence="3 8" id="KW-0732">Signal</keyword>
<dbReference type="InterPro" id="IPR008160">
    <property type="entry name" value="Collagen"/>
</dbReference>
<keyword evidence="5" id="KW-0106">Calcium</keyword>
<dbReference type="GO" id="GO:0001503">
    <property type="term" value="P:ossification"/>
    <property type="evidence" value="ECO:0007669"/>
    <property type="project" value="TreeGrafter"/>
</dbReference>
<dbReference type="AlphaFoldDB" id="A0A3Q1J5D4"/>
<dbReference type="InterPro" id="IPR016186">
    <property type="entry name" value="C-type_lectin-like/link_sf"/>
</dbReference>
<dbReference type="Gene3D" id="3.10.100.10">
    <property type="entry name" value="Mannose-Binding Protein A, subunit A"/>
    <property type="match status" value="1"/>
</dbReference>
<dbReference type="InterPro" id="IPR016187">
    <property type="entry name" value="CTDL_fold"/>
</dbReference>
<keyword evidence="4" id="KW-0430">Lectin</keyword>
<dbReference type="InterPro" id="IPR001304">
    <property type="entry name" value="C-type_lectin-like"/>
</dbReference>
<reference evidence="10" key="2">
    <citation type="submission" date="2025-08" db="UniProtKB">
        <authorList>
            <consortium name="Ensembl"/>
        </authorList>
    </citation>
    <scope>IDENTIFICATION</scope>
</reference>
<accession>A0A3Q1J5D4</accession>
<dbReference type="GO" id="GO:0030246">
    <property type="term" value="F:carbohydrate binding"/>
    <property type="evidence" value="ECO:0007669"/>
    <property type="project" value="UniProtKB-KW"/>
</dbReference>
<evidence type="ECO:0000256" key="8">
    <source>
        <dbReference type="SAM" id="SignalP"/>
    </source>
</evidence>
<feature type="domain" description="C-type lectin" evidence="9">
    <location>
        <begin position="114"/>
        <end position="217"/>
    </location>
</feature>
<dbReference type="SMART" id="SM00034">
    <property type="entry name" value="CLECT"/>
    <property type="match status" value="1"/>
</dbReference>
<dbReference type="InterPro" id="IPR051663">
    <property type="entry name" value="CLec_Tetranectin-domain"/>
</dbReference>
<dbReference type="GO" id="GO:0005615">
    <property type="term" value="C:extracellular space"/>
    <property type="evidence" value="ECO:0007669"/>
    <property type="project" value="TreeGrafter"/>
</dbReference>
<dbReference type="GO" id="GO:0008083">
    <property type="term" value="F:growth factor activity"/>
    <property type="evidence" value="ECO:0007669"/>
    <property type="project" value="TreeGrafter"/>
</dbReference>
<keyword evidence="6" id="KW-0176">Collagen</keyword>
<evidence type="ECO:0000256" key="1">
    <source>
        <dbReference type="ARBA" id="ARBA00004613"/>
    </source>
</evidence>
<protein>
    <recommendedName>
        <fullName evidence="9">C-type lectin domain-containing protein</fullName>
    </recommendedName>
</protein>
<gene>
    <name evidence="10" type="primary">GPX3</name>
</gene>
<evidence type="ECO:0000256" key="5">
    <source>
        <dbReference type="ARBA" id="ARBA00022837"/>
    </source>
</evidence>
<evidence type="ECO:0000256" key="2">
    <source>
        <dbReference type="ARBA" id="ARBA00022525"/>
    </source>
</evidence>
<dbReference type="GeneTree" id="ENSGT00940000154368"/>
<dbReference type="Pfam" id="PF01391">
    <property type="entry name" value="Collagen"/>
    <property type="match status" value="1"/>
</dbReference>